<dbReference type="AlphaFoldDB" id="A0AAV2MHY3"/>
<organism evidence="3 4">
    <name type="scientific">Knipowitschia caucasica</name>
    <name type="common">Caucasian dwarf goby</name>
    <name type="synonym">Pomatoschistus caucasicus</name>
    <dbReference type="NCBI Taxonomy" id="637954"/>
    <lineage>
        <taxon>Eukaryota</taxon>
        <taxon>Metazoa</taxon>
        <taxon>Chordata</taxon>
        <taxon>Craniata</taxon>
        <taxon>Vertebrata</taxon>
        <taxon>Euteleostomi</taxon>
        <taxon>Actinopterygii</taxon>
        <taxon>Neopterygii</taxon>
        <taxon>Teleostei</taxon>
        <taxon>Neoteleostei</taxon>
        <taxon>Acanthomorphata</taxon>
        <taxon>Gobiaria</taxon>
        <taxon>Gobiiformes</taxon>
        <taxon>Gobioidei</taxon>
        <taxon>Gobiidae</taxon>
        <taxon>Gobiinae</taxon>
        <taxon>Knipowitschia</taxon>
    </lineage>
</organism>
<accession>A0AAV2MHY3</accession>
<evidence type="ECO:0000259" key="2">
    <source>
        <dbReference type="Pfam" id="PF20049"/>
    </source>
</evidence>
<proteinExistence type="predicted"/>
<sequence length="329" mass="38470">MKDAVDPHLRDQQAGFRKERSCTDQIATLRIILEQSLEWNSPMYVNFIDYEKAFDSVDRQSLWKLLRHYGVPEKITNIIRKSYEGMTCRIVHGRQLTDAFGVRTGSKVFKINASNNTPITVQGEALEEVDSFTYLGSILDKYGGTDEDVRTRIGKARTAFQQLKNIWGSSTISITTKIRLFNTIVKPILLYGAETWRTTVVTIKRIQVFINSCLRKILKIRWPEKISNEELWTKTNQQPVDEAILQRRWRWIGHTLRKSASSITRQSLTWNPQGKRKRGRPRNTWRRDLDADVKQMGKTWGQLERLAQNRDAWRKLVGGLCPKREHRRR</sequence>
<feature type="compositionally biased region" description="Polar residues" evidence="1">
    <location>
        <begin position="263"/>
        <end position="272"/>
    </location>
</feature>
<reference evidence="3 4" key="1">
    <citation type="submission" date="2024-04" db="EMBL/GenBank/DDBJ databases">
        <authorList>
            <person name="Waldvogel A.-M."/>
            <person name="Schoenle A."/>
        </authorList>
    </citation>
    <scope>NUCLEOTIDE SEQUENCE [LARGE SCALE GENOMIC DNA]</scope>
</reference>
<name>A0AAV2MHY3_KNICA</name>
<evidence type="ECO:0000313" key="3">
    <source>
        <dbReference type="EMBL" id="CAL1613023.1"/>
    </source>
</evidence>
<dbReference type="InterPro" id="IPR045609">
    <property type="entry name" value="DUF6451"/>
</dbReference>
<evidence type="ECO:0000256" key="1">
    <source>
        <dbReference type="SAM" id="MobiDB-lite"/>
    </source>
</evidence>
<feature type="compositionally biased region" description="Basic residues" evidence="1">
    <location>
        <begin position="274"/>
        <end position="284"/>
    </location>
</feature>
<evidence type="ECO:0000313" key="4">
    <source>
        <dbReference type="Proteomes" id="UP001497482"/>
    </source>
</evidence>
<dbReference type="EMBL" id="OZ035830">
    <property type="protein sequence ID" value="CAL1613023.1"/>
    <property type="molecule type" value="Genomic_DNA"/>
</dbReference>
<feature type="domain" description="DUF6451" evidence="2">
    <location>
        <begin position="159"/>
        <end position="191"/>
    </location>
</feature>
<keyword evidence="4" id="KW-1185">Reference proteome</keyword>
<protein>
    <recommendedName>
        <fullName evidence="2">DUF6451 domain-containing protein</fullName>
    </recommendedName>
</protein>
<gene>
    <name evidence="3" type="ORF">KC01_LOCUS39291</name>
</gene>
<dbReference type="PANTHER" id="PTHR47027">
    <property type="entry name" value="REVERSE TRANSCRIPTASE DOMAIN-CONTAINING PROTEIN"/>
    <property type="match status" value="1"/>
</dbReference>
<feature type="region of interest" description="Disordered" evidence="1">
    <location>
        <begin position="263"/>
        <end position="284"/>
    </location>
</feature>
<dbReference type="Proteomes" id="UP001497482">
    <property type="component" value="Chromosome 8"/>
</dbReference>
<dbReference type="PANTHER" id="PTHR47027:SF25">
    <property type="entry name" value="REVERSE TRANSCRIPTASE DOMAIN-CONTAINING PROTEIN"/>
    <property type="match status" value="1"/>
</dbReference>
<dbReference type="Pfam" id="PF20049">
    <property type="entry name" value="DUF6451"/>
    <property type="match status" value="1"/>
</dbReference>